<dbReference type="GeneTree" id="ENSGT00940000158008"/>
<dbReference type="Gene3D" id="2.10.25.10">
    <property type="entry name" value="Laminin"/>
    <property type="match status" value="1"/>
</dbReference>
<dbReference type="InParanoid" id="A0A674A7W4"/>
<evidence type="ECO:0000259" key="9">
    <source>
        <dbReference type="PROSITE" id="PS50234"/>
    </source>
</evidence>
<dbReference type="FunFam" id="3.40.50.410:FF:000004">
    <property type="entry name" value="collagen alpha-6(VI) chain"/>
    <property type="match status" value="2"/>
</dbReference>
<dbReference type="Pfam" id="PF10393">
    <property type="entry name" value="Matrilin_ccoil"/>
    <property type="match status" value="1"/>
</dbReference>
<protein>
    <submittedName>
        <fullName evidence="10">Matrilin-2-like</fullName>
    </submittedName>
</protein>
<dbReference type="InterPro" id="IPR002035">
    <property type="entry name" value="VWF_A"/>
</dbReference>
<evidence type="ECO:0000256" key="2">
    <source>
        <dbReference type="ARBA" id="ARBA00022525"/>
    </source>
</evidence>
<dbReference type="SUPFAM" id="SSF53300">
    <property type="entry name" value="vWA-like"/>
    <property type="match status" value="2"/>
</dbReference>
<evidence type="ECO:0000313" key="10">
    <source>
        <dbReference type="Ensembl" id="ENSSTUP00000055504.1"/>
    </source>
</evidence>
<dbReference type="InterPro" id="IPR050525">
    <property type="entry name" value="ECM_Assembly_Org"/>
</dbReference>
<evidence type="ECO:0000256" key="8">
    <source>
        <dbReference type="ARBA" id="ARBA00023180"/>
    </source>
</evidence>
<dbReference type="InterPro" id="IPR036337">
    <property type="entry name" value="Matrilin_CC_sf"/>
</dbReference>
<dbReference type="SMART" id="SM00181">
    <property type="entry name" value="EGF"/>
    <property type="match status" value="1"/>
</dbReference>
<dbReference type="PANTHER" id="PTHR24020">
    <property type="entry name" value="COLLAGEN ALPHA"/>
    <property type="match status" value="1"/>
</dbReference>
<dbReference type="FunFam" id="2.10.25.10:FF:000041">
    <property type="entry name" value="matrilin-2 isoform X1"/>
    <property type="match status" value="1"/>
</dbReference>
<dbReference type="InterPro" id="IPR000742">
    <property type="entry name" value="EGF"/>
</dbReference>
<organism evidence="10 11">
    <name type="scientific">Salmo trutta</name>
    <name type="common">Brown trout</name>
    <dbReference type="NCBI Taxonomy" id="8032"/>
    <lineage>
        <taxon>Eukaryota</taxon>
        <taxon>Metazoa</taxon>
        <taxon>Chordata</taxon>
        <taxon>Craniata</taxon>
        <taxon>Vertebrata</taxon>
        <taxon>Euteleostomi</taxon>
        <taxon>Actinopterygii</taxon>
        <taxon>Neopterygii</taxon>
        <taxon>Teleostei</taxon>
        <taxon>Protacanthopterygii</taxon>
        <taxon>Salmoniformes</taxon>
        <taxon>Salmonidae</taxon>
        <taxon>Salmoninae</taxon>
        <taxon>Salmo</taxon>
    </lineage>
</organism>
<evidence type="ECO:0000313" key="11">
    <source>
        <dbReference type="Proteomes" id="UP000472277"/>
    </source>
</evidence>
<dbReference type="AlphaFoldDB" id="A0A674A7W4"/>
<dbReference type="GO" id="GO:0005509">
    <property type="term" value="F:calcium ion binding"/>
    <property type="evidence" value="ECO:0007669"/>
    <property type="project" value="InterPro"/>
</dbReference>
<dbReference type="SMART" id="SM00327">
    <property type="entry name" value="VWA"/>
    <property type="match status" value="2"/>
</dbReference>
<keyword evidence="8" id="KW-0325">Glycoprotein</keyword>
<keyword evidence="5" id="KW-0677">Repeat</keyword>
<proteinExistence type="predicted"/>
<dbReference type="InterPro" id="IPR001881">
    <property type="entry name" value="EGF-like_Ca-bd_dom"/>
</dbReference>
<dbReference type="PROSITE" id="PS50234">
    <property type="entry name" value="VWFA"/>
    <property type="match status" value="2"/>
</dbReference>
<dbReference type="SMART" id="SM01279">
    <property type="entry name" value="Matrilin_ccoil"/>
    <property type="match status" value="1"/>
</dbReference>
<evidence type="ECO:0000256" key="5">
    <source>
        <dbReference type="ARBA" id="ARBA00022737"/>
    </source>
</evidence>
<evidence type="ECO:0000256" key="6">
    <source>
        <dbReference type="ARBA" id="ARBA00023054"/>
    </source>
</evidence>
<dbReference type="PRINTS" id="PR00453">
    <property type="entry name" value="VWFADOMAIN"/>
</dbReference>
<name>A0A674A7W4_SALTR</name>
<evidence type="ECO:0000256" key="1">
    <source>
        <dbReference type="ARBA" id="ARBA00004613"/>
    </source>
</evidence>
<dbReference type="InterPro" id="IPR019466">
    <property type="entry name" value="Matrilin_CC_trimer"/>
</dbReference>
<keyword evidence="2" id="KW-0964">Secreted</keyword>
<dbReference type="CDD" id="cd01475">
    <property type="entry name" value="vWA_Matrilin"/>
    <property type="match status" value="1"/>
</dbReference>
<dbReference type="Ensembl" id="ENSSTUT00000058063.1">
    <property type="protein sequence ID" value="ENSSTUP00000055504.1"/>
    <property type="gene ID" value="ENSSTUG00000023500.1"/>
</dbReference>
<dbReference type="InterPro" id="IPR036465">
    <property type="entry name" value="vWFA_dom_sf"/>
</dbReference>
<dbReference type="Pfam" id="PF14670">
    <property type="entry name" value="FXa_inhibition"/>
    <property type="match status" value="1"/>
</dbReference>
<dbReference type="OMA" id="GREIENC"/>
<reference evidence="10" key="2">
    <citation type="submission" date="2025-09" db="UniProtKB">
        <authorList>
            <consortium name="Ensembl"/>
        </authorList>
    </citation>
    <scope>IDENTIFICATION</scope>
</reference>
<reference evidence="10" key="1">
    <citation type="submission" date="2025-08" db="UniProtKB">
        <authorList>
            <consortium name="Ensembl"/>
        </authorList>
    </citation>
    <scope>IDENTIFICATION</scope>
</reference>
<feature type="domain" description="VWFA" evidence="9">
    <location>
        <begin position="9"/>
        <end position="188"/>
    </location>
</feature>
<accession>A0A674A7W4</accession>
<feature type="domain" description="VWFA" evidence="9">
    <location>
        <begin position="244"/>
        <end position="416"/>
    </location>
</feature>
<gene>
    <name evidence="10" type="primary">MATN2</name>
</gene>
<dbReference type="Gene3D" id="3.40.50.410">
    <property type="entry name" value="von Willebrand factor, type A domain"/>
    <property type="match status" value="2"/>
</dbReference>
<keyword evidence="6" id="KW-0175">Coiled coil</keyword>
<comment type="subcellular location">
    <subcellularLocation>
        <location evidence="1">Secreted</location>
    </subcellularLocation>
</comment>
<dbReference type="Pfam" id="PF00092">
    <property type="entry name" value="VWA"/>
    <property type="match status" value="2"/>
</dbReference>
<evidence type="ECO:0000256" key="7">
    <source>
        <dbReference type="ARBA" id="ARBA00023157"/>
    </source>
</evidence>
<keyword evidence="4" id="KW-0732">Signal</keyword>
<keyword evidence="3" id="KW-0245">EGF-like domain</keyword>
<dbReference type="GO" id="GO:0005576">
    <property type="term" value="C:extracellular region"/>
    <property type="evidence" value="ECO:0007669"/>
    <property type="project" value="UniProtKB-SubCell"/>
</dbReference>
<dbReference type="Proteomes" id="UP000472277">
    <property type="component" value="Chromosome 3"/>
</dbReference>
<dbReference type="Gene3D" id="1.20.5.30">
    <property type="match status" value="1"/>
</dbReference>
<keyword evidence="7" id="KW-1015">Disulfide bond</keyword>
<keyword evidence="11" id="KW-1185">Reference proteome</keyword>
<evidence type="ECO:0000256" key="4">
    <source>
        <dbReference type="ARBA" id="ARBA00022729"/>
    </source>
</evidence>
<sequence length="459" mass="50923">SLCKGKPLDFVFIIDSSRSVRPSDYEKVKIFITNILAFLDVGPEATRVGLLQYGSVVQNEFSLNTYSRKADVERAVKAMDHLASGTMTGLAIQYTMEIAFTEPEGARPADMHIPRIAMIVTDGRPQDTVEEVAAQARQAGIQIFAIGVGRVDMNTLRAIGSEPHSEHVYLVANFSQIETLTSVFQSNLCTDLCSVMDHQCDHICVSTPASYMCRCRKGYTLNSDGKTCRGDKSHLLHTRIVLMDLVFVIDGSKSLGPANFELVKKFVNGIVDSLDVSGTGTHVGLLQYSSKVRTEFILGQYSSGHDINRAVSQMQYMGRGSMTGAALHHMFEHSFSAKEGARPDIPRVSIVFTDGRSQDDVSKWATKAKDAGITIYALGVGKAIEEELREIASEPDDKHLYYAEDFSNMGEITDKLKSRICKDMCKCENVMLFQRQVNEQLRRLTQNNILYSPVVVYIL</sequence>
<evidence type="ECO:0000256" key="3">
    <source>
        <dbReference type="ARBA" id="ARBA00022536"/>
    </source>
</evidence>
<dbReference type="SMART" id="SM00179">
    <property type="entry name" value="EGF_CA"/>
    <property type="match status" value="1"/>
</dbReference>
<dbReference type="PANTHER" id="PTHR24020:SF35">
    <property type="entry name" value="MATRILIN-2"/>
    <property type="match status" value="1"/>
</dbReference>